<protein>
    <recommendedName>
        <fullName evidence="6">DUF4402 domain-containing protein</fullName>
    </recommendedName>
</protein>
<dbReference type="Proteomes" id="UP000315112">
    <property type="component" value="Unassembled WGS sequence"/>
</dbReference>
<evidence type="ECO:0008006" key="6">
    <source>
        <dbReference type="Google" id="ProtNLM"/>
    </source>
</evidence>
<keyword evidence="5" id="KW-1185">Reference proteome</keyword>
<gene>
    <name evidence="2" type="ORF">GO485_22650</name>
    <name evidence="3" type="ORF">IP92_00544</name>
</gene>
<feature type="signal peptide" evidence="1">
    <location>
        <begin position="1"/>
        <end position="17"/>
    </location>
</feature>
<dbReference type="RefSeq" id="WP_145872962.1">
    <property type="nucleotide sequence ID" value="NZ_CP046904.1"/>
</dbReference>
<dbReference type="EMBL" id="VLKW01000001">
    <property type="protein sequence ID" value="TWI51557.1"/>
    <property type="molecule type" value="Genomic_DNA"/>
</dbReference>
<reference evidence="3 4" key="1">
    <citation type="journal article" date="2015" name="Stand. Genomic Sci.">
        <title>Genomic Encyclopedia of Bacterial and Archaeal Type Strains, Phase III: the genomes of soil and plant-associated and newly described type strains.</title>
        <authorList>
            <person name="Whitman W.B."/>
            <person name="Woyke T."/>
            <person name="Klenk H.P."/>
            <person name="Zhou Y."/>
            <person name="Lilburn T.G."/>
            <person name="Beck B.J."/>
            <person name="De Vos P."/>
            <person name="Vandamme P."/>
            <person name="Eisen J.A."/>
            <person name="Garrity G."/>
            <person name="Hugenholtz P."/>
            <person name="Kyrpides N.C."/>
        </authorList>
    </citation>
    <scope>NUCLEOTIDE SEQUENCE [LARGE SCALE GENOMIC DNA]</scope>
    <source>
        <strain evidence="3 4">CGMCC 1.10685</strain>
    </source>
</reference>
<accession>A0A562Q471</accession>
<organism evidence="3 4">
    <name type="scientific">Pseudoduganella flava</name>
    <dbReference type="NCBI Taxonomy" id="871742"/>
    <lineage>
        <taxon>Bacteria</taxon>
        <taxon>Pseudomonadati</taxon>
        <taxon>Pseudomonadota</taxon>
        <taxon>Betaproteobacteria</taxon>
        <taxon>Burkholderiales</taxon>
        <taxon>Oxalobacteraceae</taxon>
        <taxon>Telluria group</taxon>
        <taxon>Pseudoduganella</taxon>
    </lineage>
</organism>
<evidence type="ECO:0000313" key="4">
    <source>
        <dbReference type="Proteomes" id="UP000315112"/>
    </source>
</evidence>
<evidence type="ECO:0000313" key="2">
    <source>
        <dbReference type="EMBL" id="QGZ41576.1"/>
    </source>
</evidence>
<evidence type="ECO:0000313" key="5">
    <source>
        <dbReference type="Proteomes" id="UP000437862"/>
    </source>
</evidence>
<feature type="chain" id="PRO_5044618175" description="DUF4402 domain-containing protein" evidence="1">
    <location>
        <begin position="18"/>
        <end position="153"/>
    </location>
</feature>
<dbReference type="OrthoDB" id="8774268at2"/>
<reference evidence="3" key="2">
    <citation type="submission" date="2019-07" db="EMBL/GenBank/DDBJ databases">
        <authorList>
            <person name="Whitman W."/>
            <person name="Huntemann M."/>
            <person name="Clum A."/>
            <person name="Pillay M."/>
            <person name="Palaniappan K."/>
            <person name="Varghese N."/>
            <person name="Mikhailova N."/>
            <person name="Stamatis D."/>
            <person name="Reddy T."/>
            <person name="Daum C."/>
            <person name="Shapiro N."/>
            <person name="Ivanova N."/>
            <person name="Kyrpides N."/>
            <person name="Woyke T."/>
        </authorList>
    </citation>
    <scope>NUCLEOTIDE SEQUENCE</scope>
    <source>
        <strain evidence="3">CGMCC 1.10685</strain>
    </source>
</reference>
<keyword evidence="1" id="KW-0732">Signal</keyword>
<proteinExistence type="predicted"/>
<sequence length="153" mass="16140">MKGAFWVLAFCAAPLHAAPPQPLDDAQLAQVGGRDGISFAAHVVINDPALVGAVSDSRLSLGFADTNGQSRYLVLRNVRGVIDMSTIAIDVHARADGGDYVALTLPGTVKFTHFGFESMSVQNDPLAPVTRSMGGLDIDGTVNLTGQLRLWAH</sequence>
<evidence type="ECO:0000256" key="1">
    <source>
        <dbReference type="SAM" id="SignalP"/>
    </source>
</evidence>
<reference evidence="2 5" key="3">
    <citation type="submission" date="2019-12" db="EMBL/GenBank/DDBJ databases">
        <title>Draft Genome Sequences of Six Type Strains of the Genus Massilia.</title>
        <authorList>
            <person name="Miess H."/>
            <person name="Frediansyah A."/>
            <person name="Goeker M."/>
            <person name="Gross H."/>
        </authorList>
    </citation>
    <scope>NUCLEOTIDE SEQUENCE [LARGE SCALE GENOMIC DNA]</scope>
    <source>
        <strain evidence="2 5">DSM 26639</strain>
    </source>
</reference>
<evidence type="ECO:0000313" key="3">
    <source>
        <dbReference type="EMBL" id="TWI51557.1"/>
    </source>
</evidence>
<dbReference type="Proteomes" id="UP000437862">
    <property type="component" value="Chromosome"/>
</dbReference>
<dbReference type="AlphaFoldDB" id="A0A562Q471"/>
<dbReference type="EMBL" id="CP046904">
    <property type="protein sequence ID" value="QGZ41576.1"/>
    <property type="molecule type" value="Genomic_DNA"/>
</dbReference>
<name>A0A562Q471_9BURK</name>